<gene>
    <name evidence="7" type="ORF">RGQ29_009361</name>
</gene>
<dbReference type="PRINTS" id="PR00404">
    <property type="entry name" value="MADSDOMAIN"/>
</dbReference>
<comment type="subcellular location">
    <subcellularLocation>
        <location evidence="1">Nucleus</location>
    </subcellularLocation>
</comment>
<keyword evidence="8" id="KW-1185">Reference proteome</keyword>
<dbReference type="PROSITE" id="PS00350">
    <property type="entry name" value="MADS_BOX_1"/>
    <property type="match status" value="1"/>
</dbReference>
<evidence type="ECO:0000256" key="2">
    <source>
        <dbReference type="ARBA" id="ARBA00023015"/>
    </source>
</evidence>
<dbReference type="GO" id="GO:0046983">
    <property type="term" value="F:protein dimerization activity"/>
    <property type="evidence" value="ECO:0007669"/>
    <property type="project" value="InterPro"/>
</dbReference>
<evidence type="ECO:0000256" key="1">
    <source>
        <dbReference type="ARBA" id="ARBA00004123"/>
    </source>
</evidence>
<keyword evidence="4" id="KW-0804">Transcription</keyword>
<sequence>MGRVKLQIKRIENTTSRQVTFSKRRNGLIKKAYELSVLCDVDVALIMFSPSGRLGHFSGNKSIEEILVRYVNLPEHERGRLQNQEFLQRALGKLKGQADQTYQKASPMSTDSQIEEIQQEIVGCKSQLEDMENRLRIFEGDPFEITTLCEAENREQILQETLRRVQIRKKTLEEFSSGIPVPLPILKEHLPPNTTNISDLIRENPTYMLDWLPERDPQVQLLNFLDSNGLLPLRDQPQPVTEILQPPTTLHRQNMNLHDQMSLRSGMVDSNNLQRPDFGQVIDVNLSPWAEFYPAGNNGFSGSHSQPGGRDLLELYLSQFTPSTILTPNQHQR</sequence>
<organism evidence="7 8">
    <name type="scientific">Quercus rubra</name>
    <name type="common">Northern red oak</name>
    <name type="synonym">Quercus borealis</name>
    <dbReference type="NCBI Taxonomy" id="3512"/>
    <lineage>
        <taxon>Eukaryota</taxon>
        <taxon>Viridiplantae</taxon>
        <taxon>Streptophyta</taxon>
        <taxon>Embryophyta</taxon>
        <taxon>Tracheophyta</taxon>
        <taxon>Spermatophyta</taxon>
        <taxon>Magnoliopsida</taxon>
        <taxon>eudicotyledons</taxon>
        <taxon>Gunneridae</taxon>
        <taxon>Pentapetalae</taxon>
        <taxon>rosids</taxon>
        <taxon>fabids</taxon>
        <taxon>Fagales</taxon>
        <taxon>Fagaceae</taxon>
        <taxon>Quercus</taxon>
    </lineage>
</organism>
<comment type="caution">
    <text evidence="7">The sequence shown here is derived from an EMBL/GenBank/DDBJ whole genome shotgun (WGS) entry which is preliminary data.</text>
</comment>
<reference evidence="7 8" key="1">
    <citation type="journal article" date="2023" name="G3 (Bethesda)">
        <title>A haplotype-resolved chromosome-scale genome for Quercus rubra L. provides insights into the genetics of adaptive traits for red oak species.</title>
        <authorList>
            <person name="Kapoor B."/>
            <person name="Jenkins J."/>
            <person name="Schmutz J."/>
            <person name="Zhebentyayeva T."/>
            <person name="Kuelheim C."/>
            <person name="Coggeshall M."/>
            <person name="Heim C."/>
            <person name="Lasky J.R."/>
            <person name="Leites L."/>
            <person name="Islam-Faridi N."/>
            <person name="Romero-Severson J."/>
            <person name="DeLeo V.L."/>
            <person name="Lucas S.M."/>
            <person name="Lazic D."/>
            <person name="Gailing O."/>
            <person name="Carlson J."/>
            <person name="Staton M."/>
        </authorList>
    </citation>
    <scope>NUCLEOTIDE SEQUENCE [LARGE SCALE GENOMIC DNA]</scope>
    <source>
        <strain evidence="7">Pseudo-F2</strain>
    </source>
</reference>
<dbReference type="AlphaFoldDB" id="A0AAN7FRL2"/>
<dbReference type="EMBL" id="JAXUIC010000002">
    <property type="protein sequence ID" value="KAK4599272.1"/>
    <property type="molecule type" value="Genomic_DNA"/>
</dbReference>
<dbReference type="GO" id="GO:0005634">
    <property type="term" value="C:nucleus"/>
    <property type="evidence" value="ECO:0007669"/>
    <property type="project" value="UniProtKB-SubCell"/>
</dbReference>
<evidence type="ECO:0000256" key="5">
    <source>
        <dbReference type="ARBA" id="ARBA00023242"/>
    </source>
</evidence>
<evidence type="ECO:0000313" key="7">
    <source>
        <dbReference type="EMBL" id="KAK4599272.1"/>
    </source>
</evidence>
<dbReference type="InterPro" id="IPR002100">
    <property type="entry name" value="TF_MADSbox"/>
</dbReference>
<feature type="domain" description="MADS-box" evidence="6">
    <location>
        <begin position="1"/>
        <end position="61"/>
    </location>
</feature>
<name>A0AAN7FRL2_QUERU</name>
<accession>A0AAN7FRL2</accession>
<evidence type="ECO:0000259" key="6">
    <source>
        <dbReference type="PROSITE" id="PS50066"/>
    </source>
</evidence>
<dbReference type="PANTHER" id="PTHR48019">
    <property type="entry name" value="SERUM RESPONSE FACTOR HOMOLOG"/>
    <property type="match status" value="1"/>
</dbReference>
<evidence type="ECO:0000256" key="3">
    <source>
        <dbReference type="ARBA" id="ARBA00023125"/>
    </source>
</evidence>
<dbReference type="FunFam" id="3.40.1810.10:FF:000028">
    <property type="entry name" value="Agamous-like MADS-box protein AGL66 isoform A"/>
    <property type="match status" value="1"/>
</dbReference>
<dbReference type="GO" id="GO:0045944">
    <property type="term" value="P:positive regulation of transcription by RNA polymerase II"/>
    <property type="evidence" value="ECO:0007669"/>
    <property type="project" value="InterPro"/>
</dbReference>
<dbReference type="Pfam" id="PF00319">
    <property type="entry name" value="SRF-TF"/>
    <property type="match status" value="1"/>
</dbReference>
<dbReference type="Proteomes" id="UP001324115">
    <property type="component" value="Unassembled WGS sequence"/>
</dbReference>
<dbReference type="SMART" id="SM00432">
    <property type="entry name" value="MADS"/>
    <property type="match status" value="1"/>
</dbReference>
<dbReference type="InterPro" id="IPR033896">
    <property type="entry name" value="MEF2-like_N"/>
</dbReference>
<protein>
    <recommendedName>
        <fullName evidence="6">MADS-box domain-containing protein</fullName>
    </recommendedName>
</protein>
<dbReference type="CDD" id="cd00265">
    <property type="entry name" value="MADS_MEF2_like"/>
    <property type="match status" value="1"/>
</dbReference>
<dbReference type="Gene3D" id="3.40.1810.10">
    <property type="entry name" value="Transcription factor, MADS-box"/>
    <property type="match status" value="1"/>
</dbReference>
<evidence type="ECO:0000256" key="4">
    <source>
        <dbReference type="ARBA" id="ARBA00023163"/>
    </source>
</evidence>
<keyword evidence="5" id="KW-0539">Nucleus</keyword>
<keyword evidence="3" id="KW-0238">DNA-binding</keyword>
<evidence type="ECO:0000313" key="8">
    <source>
        <dbReference type="Proteomes" id="UP001324115"/>
    </source>
</evidence>
<dbReference type="InterPro" id="IPR036879">
    <property type="entry name" value="TF_MADSbox_sf"/>
</dbReference>
<keyword evidence="2" id="KW-0805">Transcription regulation</keyword>
<dbReference type="PROSITE" id="PS50066">
    <property type="entry name" value="MADS_BOX_2"/>
    <property type="match status" value="1"/>
</dbReference>
<dbReference type="GO" id="GO:0000977">
    <property type="term" value="F:RNA polymerase II transcription regulatory region sequence-specific DNA binding"/>
    <property type="evidence" value="ECO:0007669"/>
    <property type="project" value="InterPro"/>
</dbReference>
<proteinExistence type="predicted"/>
<dbReference type="SUPFAM" id="SSF55455">
    <property type="entry name" value="SRF-like"/>
    <property type="match status" value="1"/>
</dbReference>
<dbReference type="InterPro" id="IPR050142">
    <property type="entry name" value="MADS-box/MEF2_TF"/>
</dbReference>